<organism evidence="3 4">
    <name type="scientific">Kuraishia capsulata CBS 1993</name>
    <dbReference type="NCBI Taxonomy" id="1382522"/>
    <lineage>
        <taxon>Eukaryota</taxon>
        <taxon>Fungi</taxon>
        <taxon>Dikarya</taxon>
        <taxon>Ascomycota</taxon>
        <taxon>Saccharomycotina</taxon>
        <taxon>Pichiomycetes</taxon>
        <taxon>Pichiales</taxon>
        <taxon>Pichiaceae</taxon>
        <taxon>Kuraishia</taxon>
    </lineage>
</organism>
<evidence type="ECO:0000259" key="2">
    <source>
        <dbReference type="PROSITE" id="PS50003"/>
    </source>
</evidence>
<gene>
    <name evidence="3" type="ORF">KUCA_T00002853001</name>
</gene>
<feature type="compositionally biased region" description="Polar residues" evidence="1">
    <location>
        <begin position="502"/>
        <end position="516"/>
    </location>
</feature>
<feature type="region of interest" description="Disordered" evidence="1">
    <location>
        <begin position="502"/>
        <end position="933"/>
    </location>
</feature>
<feature type="compositionally biased region" description="Low complexity" evidence="1">
    <location>
        <begin position="808"/>
        <end position="861"/>
    </location>
</feature>
<evidence type="ECO:0000313" key="3">
    <source>
        <dbReference type="EMBL" id="CDK26879.1"/>
    </source>
</evidence>
<dbReference type="Pfam" id="PF25381">
    <property type="entry name" value="PH_26"/>
    <property type="match status" value="1"/>
</dbReference>
<name>W6MK07_9ASCO</name>
<dbReference type="Gene3D" id="2.30.29.30">
    <property type="entry name" value="Pleckstrin-homology domain (PH domain)/Phosphotyrosine-binding domain (PTB)"/>
    <property type="match status" value="1"/>
</dbReference>
<feature type="compositionally biased region" description="Polar residues" evidence="1">
    <location>
        <begin position="650"/>
        <end position="660"/>
    </location>
</feature>
<dbReference type="InterPro" id="IPR058155">
    <property type="entry name" value="Skg3/CAF120-like_PH"/>
</dbReference>
<feature type="compositionally biased region" description="Acidic residues" evidence="1">
    <location>
        <begin position="542"/>
        <end position="551"/>
    </location>
</feature>
<dbReference type="GeneID" id="34520263"/>
<feature type="compositionally biased region" description="Low complexity" evidence="1">
    <location>
        <begin position="915"/>
        <end position="926"/>
    </location>
</feature>
<feature type="domain" description="PH" evidence="2">
    <location>
        <begin position="46"/>
        <end position="166"/>
    </location>
</feature>
<reference evidence="3" key="1">
    <citation type="submission" date="2013-12" db="EMBL/GenBank/DDBJ databases">
        <authorList>
            <person name="Genoscope - CEA"/>
        </authorList>
    </citation>
    <scope>NUCLEOTIDE SEQUENCE</scope>
    <source>
        <strain evidence="3">CBS 1993</strain>
    </source>
</reference>
<evidence type="ECO:0000256" key="1">
    <source>
        <dbReference type="SAM" id="MobiDB-lite"/>
    </source>
</evidence>
<reference evidence="3" key="2">
    <citation type="submission" date="2014-02" db="EMBL/GenBank/DDBJ databases">
        <title>Complete DNA sequence of /Kuraishia capsulata/ illustrates novel genomic features among budding yeasts (/Saccharomycotina/).</title>
        <authorList>
            <person name="Morales L."/>
            <person name="Noel B."/>
            <person name="Porcel B."/>
            <person name="Marcet-Houben M."/>
            <person name="Hullo M-F."/>
            <person name="Sacerdot C."/>
            <person name="Tekaia F."/>
            <person name="Leh-Louis V."/>
            <person name="Despons L."/>
            <person name="Khanna V."/>
            <person name="Aury J-M."/>
            <person name="Barbe V."/>
            <person name="Couloux A."/>
            <person name="Labadie K."/>
            <person name="Pelletier E."/>
            <person name="Souciet J-L."/>
            <person name="Boekhout T."/>
            <person name="Gabaldon T."/>
            <person name="Wincker P."/>
            <person name="Dujon B."/>
        </authorList>
    </citation>
    <scope>NUCLEOTIDE SEQUENCE</scope>
    <source>
        <strain evidence="3">CBS 1993</strain>
    </source>
</reference>
<dbReference type="EMBL" id="HG793127">
    <property type="protein sequence ID" value="CDK26879.1"/>
    <property type="molecule type" value="Genomic_DNA"/>
</dbReference>
<dbReference type="InterPro" id="IPR001849">
    <property type="entry name" value="PH_domain"/>
</dbReference>
<sequence>MKRFFSGSTQKHDEYVQDRIATAESQGEISPELSPIVTLLSAQSYRRYNEGTFLILKDLDGEGKPADRTWREVYGVLIGVQLAVWDASHISRSQGNEEELIKEVSKPSYVNFADASFKAVESMQVNSGSIQNVIVVSTTLKNRYLIQVPSPQQFARWVCAFRLSTFEYTALQEAYTAAFLSARGSYLSDIRVVLAETKYEHEEWISVRFGVGAPWKKCFTVIEPATSKRNKFVPGRIRFYQNEKKNKKAVLATIVAASAMYAVYPQSPVLIDKSTMIKLNGSITFTDKESPKEASIFLMPDIHSSVPLFDTLIRFLIPAFDTFGLYGRPKKLNADKSDPGSLLFGLPVLPHVHYLELDDLLPLGASSTSSTWDHHEWSNQIKRILQTKSQSGYDGCGSEQGLDGAMSAINMGRNRSASGTSSPLSNAFLPTPKLDQASRFSPLIQQSNMSDLAMSGEKSVSSRSPEPGLEAIYKKYAEFPKEETSGITRGLGGLGLNSATSLGADSTGRLSVSSSDDLYPGSGARPQAAVAPKESNISNIMYDDESDEESDTPSWKASDDRIVTNVQPVNQTKMSLPVTDSHSSLDDFSSPARPQNPSQRVLSPYSDFHDQFNKSMGDNITSEKPRITQSKATKDLGTYLRPEDALGYQQKRSNPESKQLPTVPAQANVRPLDQNPYGSAAGQPIHQSDSYEDLYGTQQEDPYGQPEQSARVVLQQPPKSQYSQVSKAPLQSPYDNKHRAPSTNIVEQTAGYTNPEAYGVPRSGSGNVQVASYGKQYQASPQRVQQQPGTPYGQQAQYQPQLNVPHGQPVHQPPSQQYYQQQPQQQHRQQPQYPQQQQYQPQYQQHQQPQQPQQHQQYRQPLRSPYGAPYDQQQSDGLNFGAGTQSPTQRQRRPMKPIPTQVPQSTRSFGNDPYALATAAAKKNTTQGNPYAR</sequence>
<feature type="compositionally biased region" description="Polar residues" evidence="1">
    <location>
        <begin position="741"/>
        <end position="752"/>
    </location>
</feature>
<dbReference type="PROSITE" id="PS50003">
    <property type="entry name" value="PH_DOMAIN"/>
    <property type="match status" value="1"/>
</dbReference>
<keyword evidence="4" id="KW-1185">Reference proteome</keyword>
<dbReference type="HOGENOM" id="CLU_006977_2_0_1"/>
<feature type="compositionally biased region" description="Polar residues" evidence="1">
    <location>
        <begin position="717"/>
        <end position="726"/>
    </location>
</feature>
<protein>
    <recommendedName>
        <fullName evidence="2">PH domain-containing protein</fullName>
    </recommendedName>
</protein>
<proteinExistence type="predicted"/>
<dbReference type="AlphaFoldDB" id="W6MK07"/>
<dbReference type="Proteomes" id="UP000019384">
    <property type="component" value="Unassembled WGS sequence"/>
</dbReference>
<evidence type="ECO:0000313" key="4">
    <source>
        <dbReference type="Proteomes" id="UP000019384"/>
    </source>
</evidence>
<feature type="compositionally biased region" description="Polar residues" evidence="1">
    <location>
        <begin position="764"/>
        <end position="802"/>
    </location>
</feature>
<dbReference type="RefSeq" id="XP_022458875.1">
    <property type="nucleotide sequence ID" value="XM_022603140.1"/>
</dbReference>
<dbReference type="InterPro" id="IPR011993">
    <property type="entry name" value="PH-like_dom_sf"/>
</dbReference>
<dbReference type="OrthoDB" id="5563754at2759"/>
<feature type="compositionally biased region" description="Polar residues" evidence="1">
    <location>
        <begin position="592"/>
        <end position="601"/>
    </location>
</feature>
<dbReference type="STRING" id="1382522.W6MK07"/>
<feature type="compositionally biased region" description="Polar residues" evidence="1">
    <location>
        <begin position="564"/>
        <end position="582"/>
    </location>
</feature>
<feature type="compositionally biased region" description="Polar residues" evidence="1">
    <location>
        <begin position="871"/>
        <end position="889"/>
    </location>
</feature>
<accession>W6MK07</accession>